<gene>
    <name evidence="1" type="ORF">MAR_029080</name>
</gene>
<sequence length="100" mass="11533">MQPSIHFDCIRGGFIDGEYRTPSIQLFLVGPDLAKEDKRNNLPCKYHIRNLILKQQRHPITEKPYLAFKQEQSKCYHKNVQAYYGCIITSELSSSDASVT</sequence>
<dbReference type="EMBL" id="CP111013">
    <property type="protein sequence ID" value="WAQ96390.1"/>
    <property type="molecule type" value="Genomic_DNA"/>
</dbReference>
<protein>
    <submittedName>
        <fullName evidence="1">Uncharacterized protein</fullName>
    </submittedName>
</protein>
<name>A0ABY7DI63_MYAAR</name>
<evidence type="ECO:0000313" key="1">
    <source>
        <dbReference type="EMBL" id="WAQ96390.1"/>
    </source>
</evidence>
<reference evidence="1" key="1">
    <citation type="submission" date="2022-11" db="EMBL/GenBank/DDBJ databases">
        <title>Centuries of genome instability and evolution in soft-shell clam transmissible cancer (bioRxiv).</title>
        <authorList>
            <person name="Hart S.F.M."/>
            <person name="Yonemitsu M.A."/>
            <person name="Giersch R.M."/>
            <person name="Beal B.F."/>
            <person name="Arriagada G."/>
            <person name="Davis B.W."/>
            <person name="Ostrander E.A."/>
            <person name="Goff S.P."/>
            <person name="Metzger M.J."/>
        </authorList>
    </citation>
    <scope>NUCLEOTIDE SEQUENCE</scope>
    <source>
        <strain evidence="1">MELC-2E11</strain>
        <tissue evidence="1">Siphon/mantle</tissue>
    </source>
</reference>
<dbReference type="Proteomes" id="UP001164746">
    <property type="component" value="Chromosome 2"/>
</dbReference>
<organism evidence="1 2">
    <name type="scientific">Mya arenaria</name>
    <name type="common">Soft-shell clam</name>
    <dbReference type="NCBI Taxonomy" id="6604"/>
    <lineage>
        <taxon>Eukaryota</taxon>
        <taxon>Metazoa</taxon>
        <taxon>Spiralia</taxon>
        <taxon>Lophotrochozoa</taxon>
        <taxon>Mollusca</taxon>
        <taxon>Bivalvia</taxon>
        <taxon>Autobranchia</taxon>
        <taxon>Heteroconchia</taxon>
        <taxon>Euheterodonta</taxon>
        <taxon>Imparidentia</taxon>
        <taxon>Neoheterodontei</taxon>
        <taxon>Myida</taxon>
        <taxon>Myoidea</taxon>
        <taxon>Myidae</taxon>
        <taxon>Mya</taxon>
    </lineage>
</organism>
<keyword evidence="2" id="KW-1185">Reference proteome</keyword>
<evidence type="ECO:0000313" key="2">
    <source>
        <dbReference type="Proteomes" id="UP001164746"/>
    </source>
</evidence>
<accession>A0ABY7DI63</accession>
<proteinExistence type="predicted"/>